<name>A0AAE0F856_9CHLO</name>
<comment type="caution">
    <text evidence="2">The sequence shown here is derived from an EMBL/GenBank/DDBJ whole genome shotgun (WGS) entry which is preliminary data.</text>
</comment>
<accession>A0AAE0F856</accession>
<dbReference type="Proteomes" id="UP001190700">
    <property type="component" value="Unassembled WGS sequence"/>
</dbReference>
<gene>
    <name evidence="2" type="ORF">CYMTET_35972</name>
</gene>
<feature type="region of interest" description="Disordered" evidence="1">
    <location>
        <begin position="1"/>
        <end position="38"/>
    </location>
</feature>
<organism evidence="2 3">
    <name type="scientific">Cymbomonas tetramitiformis</name>
    <dbReference type="NCBI Taxonomy" id="36881"/>
    <lineage>
        <taxon>Eukaryota</taxon>
        <taxon>Viridiplantae</taxon>
        <taxon>Chlorophyta</taxon>
        <taxon>Pyramimonadophyceae</taxon>
        <taxon>Pyramimonadales</taxon>
        <taxon>Pyramimonadaceae</taxon>
        <taxon>Cymbomonas</taxon>
    </lineage>
</organism>
<evidence type="ECO:0000256" key="1">
    <source>
        <dbReference type="SAM" id="MobiDB-lite"/>
    </source>
</evidence>
<dbReference type="EMBL" id="LGRX02023159">
    <property type="protein sequence ID" value="KAK3254827.1"/>
    <property type="molecule type" value="Genomic_DNA"/>
</dbReference>
<proteinExistence type="predicted"/>
<feature type="compositionally biased region" description="Basic and acidic residues" evidence="1">
    <location>
        <begin position="114"/>
        <end position="127"/>
    </location>
</feature>
<keyword evidence="3" id="KW-1185">Reference proteome</keyword>
<feature type="compositionally biased region" description="Basic and acidic residues" evidence="1">
    <location>
        <begin position="1"/>
        <end position="36"/>
    </location>
</feature>
<reference evidence="2 3" key="1">
    <citation type="journal article" date="2015" name="Genome Biol. Evol.">
        <title>Comparative Genomics of a Bacterivorous Green Alga Reveals Evolutionary Causalities and Consequences of Phago-Mixotrophic Mode of Nutrition.</title>
        <authorList>
            <person name="Burns J.A."/>
            <person name="Paasch A."/>
            <person name="Narechania A."/>
            <person name="Kim E."/>
        </authorList>
    </citation>
    <scope>NUCLEOTIDE SEQUENCE [LARGE SCALE GENOMIC DNA]</scope>
    <source>
        <strain evidence="2 3">PLY_AMNH</strain>
    </source>
</reference>
<dbReference type="AlphaFoldDB" id="A0AAE0F856"/>
<evidence type="ECO:0000313" key="2">
    <source>
        <dbReference type="EMBL" id="KAK3254827.1"/>
    </source>
</evidence>
<feature type="region of interest" description="Disordered" evidence="1">
    <location>
        <begin position="67"/>
        <end position="138"/>
    </location>
</feature>
<evidence type="ECO:0000313" key="3">
    <source>
        <dbReference type="Proteomes" id="UP001190700"/>
    </source>
</evidence>
<protein>
    <submittedName>
        <fullName evidence="2">Uncharacterized protein</fullName>
    </submittedName>
</protein>
<sequence length="138" mass="15490">MKEILSSDDAEERKTRKEECVRERTRLKRSRADMESQARQNLFERNGFANDRALFEGVMTGVYAVASSEGRPGRPRTAEGVLRRIGLIATPTASRRDPDGAQQPPVQPEPDPQQSREDAPRPRRDPDGAQQPPAQPDQ</sequence>